<gene>
    <name evidence="6" type="primary">xseB</name>
    <name evidence="9" type="ORF">V757_09300</name>
</gene>
<evidence type="ECO:0000256" key="1">
    <source>
        <dbReference type="ARBA" id="ARBA00009998"/>
    </source>
</evidence>
<comment type="similarity">
    <text evidence="1 6">Belongs to the XseB family.</text>
</comment>
<feature type="region of interest" description="Disordered" evidence="8">
    <location>
        <begin position="72"/>
        <end position="134"/>
    </location>
</feature>
<dbReference type="InterPro" id="IPR037004">
    <property type="entry name" value="Exonuc_VII_ssu_sf"/>
</dbReference>
<sequence>MSKANKAPTNFEDALAELEQIVEGMENNTLTLEESLKAYERGVFLARVCQEKLDAANQQVLVLQKNLLQPLNNDGEDEEDIKQVNSTVNVDDSDEDGIDDVDTPPLFAPQKPKKSKVSAPVGGDLGNLDDDIPF</sequence>
<comment type="subunit">
    <text evidence="6">Heterooligomer composed of large and small subunits.</text>
</comment>
<evidence type="ECO:0000256" key="2">
    <source>
        <dbReference type="ARBA" id="ARBA00022490"/>
    </source>
</evidence>
<comment type="caution">
    <text evidence="9">The sequence shown here is derived from an EMBL/GenBank/DDBJ whole genome shotgun (WGS) entry which is preliminary data.</text>
</comment>
<dbReference type="RefSeq" id="WP_023951984.1">
    <property type="nucleotide sequence ID" value="NZ_AYSV01000098.1"/>
</dbReference>
<evidence type="ECO:0000256" key="7">
    <source>
        <dbReference type="SAM" id="Coils"/>
    </source>
</evidence>
<feature type="compositionally biased region" description="Acidic residues" evidence="8">
    <location>
        <begin position="91"/>
        <end position="102"/>
    </location>
</feature>
<protein>
    <recommendedName>
        <fullName evidence="6">Exodeoxyribonuclease 7 small subunit</fullName>
        <ecNumber evidence="6">3.1.11.6</ecNumber>
    </recommendedName>
    <alternativeName>
        <fullName evidence="6">Exodeoxyribonuclease VII small subunit</fullName>
        <shortName evidence="6">Exonuclease VII small subunit</shortName>
    </alternativeName>
</protein>
<dbReference type="NCBIfam" id="NF002140">
    <property type="entry name" value="PRK00977.1-4"/>
    <property type="match status" value="1"/>
</dbReference>
<dbReference type="HAMAP" id="MF_00337">
    <property type="entry name" value="Exonuc_7_S"/>
    <property type="match status" value="1"/>
</dbReference>
<comment type="catalytic activity">
    <reaction evidence="6">
        <text>Exonucleolytic cleavage in either 5'- to 3'- or 3'- to 5'-direction to yield nucleoside 5'-phosphates.</text>
        <dbReference type="EC" id="3.1.11.6"/>
    </reaction>
</comment>
<accession>V8G0G8</accession>
<dbReference type="EC" id="3.1.11.6" evidence="6"/>
<name>V8G0G8_9BURK</name>
<dbReference type="PANTHER" id="PTHR34137:SF1">
    <property type="entry name" value="EXODEOXYRIBONUCLEASE 7 SMALL SUBUNIT"/>
    <property type="match status" value="1"/>
</dbReference>
<keyword evidence="10" id="KW-1185">Reference proteome</keyword>
<comment type="function">
    <text evidence="6">Bidirectionally degrades single-stranded DNA into large acid-insoluble oligonucleotides, which are then degraded further into small acid-soluble oligonucleotides.</text>
</comment>
<comment type="subcellular location">
    <subcellularLocation>
        <location evidence="6">Cytoplasm</location>
    </subcellularLocation>
</comment>
<reference evidence="9 10" key="1">
    <citation type="submission" date="2013-11" db="EMBL/GenBank/DDBJ databases">
        <title>Genomic analysis of Pelistega sp. HM-7.</title>
        <authorList>
            <person name="Kumbhare S.V."/>
            <person name="Shetty S.A."/>
            <person name="Sharma O."/>
            <person name="Dhotre D.P."/>
        </authorList>
    </citation>
    <scope>NUCLEOTIDE SEQUENCE [LARGE SCALE GENOMIC DNA]</scope>
    <source>
        <strain evidence="9 10">HM-7</strain>
    </source>
</reference>
<dbReference type="NCBIfam" id="TIGR01280">
    <property type="entry name" value="xseB"/>
    <property type="match status" value="1"/>
</dbReference>
<dbReference type="EMBL" id="AYSV01000098">
    <property type="protein sequence ID" value="ETD69187.1"/>
    <property type="molecule type" value="Genomic_DNA"/>
</dbReference>
<dbReference type="GO" id="GO:0006308">
    <property type="term" value="P:DNA catabolic process"/>
    <property type="evidence" value="ECO:0007669"/>
    <property type="project" value="UniProtKB-UniRule"/>
</dbReference>
<dbReference type="Gene3D" id="1.10.287.1040">
    <property type="entry name" value="Exonuclease VII, small subunit"/>
    <property type="match status" value="1"/>
</dbReference>
<evidence type="ECO:0000313" key="9">
    <source>
        <dbReference type="EMBL" id="ETD69187.1"/>
    </source>
</evidence>
<evidence type="ECO:0000256" key="6">
    <source>
        <dbReference type="HAMAP-Rule" id="MF_00337"/>
    </source>
</evidence>
<keyword evidence="7" id="KW-0175">Coiled coil</keyword>
<evidence type="ECO:0000313" key="10">
    <source>
        <dbReference type="Proteomes" id="UP000018766"/>
    </source>
</evidence>
<evidence type="ECO:0000256" key="8">
    <source>
        <dbReference type="SAM" id="MobiDB-lite"/>
    </source>
</evidence>
<evidence type="ECO:0000256" key="5">
    <source>
        <dbReference type="ARBA" id="ARBA00022839"/>
    </source>
</evidence>
<dbReference type="AlphaFoldDB" id="V8G0G8"/>
<dbReference type="PANTHER" id="PTHR34137">
    <property type="entry name" value="EXODEOXYRIBONUCLEASE 7 SMALL SUBUNIT"/>
    <property type="match status" value="1"/>
</dbReference>
<dbReference type="InterPro" id="IPR003761">
    <property type="entry name" value="Exonuc_VII_S"/>
</dbReference>
<evidence type="ECO:0000256" key="3">
    <source>
        <dbReference type="ARBA" id="ARBA00022722"/>
    </source>
</evidence>
<feature type="coiled-coil region" evidence="7">
    <location>
        <begin position="15"/>
        <end position="66"/>
    </location>
</feature>
<keyword evidence="2 6" id="KW-0963">Cytoplasm</keyword>
<proteinExistence type="inferred from homology"/>
<dbReference type="GO" id="GO:0005829">
    <property type="term" value="C:cytosol"/>
    <property type="evidence" value="ECO:0007669"/>
    <property type="project" value="TreeGrafter"/>
</dbReference>
<dbReference type="SUPFAM" id="SSF116842">
    <property type="entry name" value="XseB-like"/>
    <property type="match status" value="1"/>
</dbReference>
<organism evidence="9 10">
    <name type="scientific">Pelistega indica</name>
    <dbReference type="NCBI Taxonomy" id="1414851"/>
    <lineage>
        <taxon>Bacteria</taxon>
        <taxon>Pseudomonadati</taxon>
        <taxon>Pseudomonadota</taxon>
        <taxon>Betaproteobacteria</taxon>
        <taxon>Burkholderiales</taxon>
        <taxon>Alcaligenaceae</taxon>
        <taxon>Pelistega</taxon>
    </lineage>
</organism>
<keyword evidence="3 6" id="KW-0540">Nuclease</keyword>
<evidence type="ECO:0000256" key="4">
    <source>
        <dbReference type="ARBA" id="ARBA00022801"/>
    </source>
</evidence>
<keyword evidence="5 6" id="KW-0269">Exonuclease</keyword>
<keyword evidence="4 6" id="KW-0378">Hydrolase</keyword>
<dbReference type="GO" id="GO:0009318">
    <property type="term" value="C:exodeoxyribonuclease VII complex"/>
    <property type="evidence" value="ECO:0007669"/>
    <property type="project" value="UniProtKB-UniRule"/>
</dbReference>
<dbReference type="Pfam" id="PF02609">
    <property type="entry name" value="Exonuc_VII_S"/>
    <property type="match status" value="1"/>
</dbReference>
<dbReference type="Proteomes" id="UP000018766">
    <property type="component" value="Unassembled WGS sequence"/>
</dbReference>
<dbReference type="GO" id="GO:0008855">
    <property type="term" value="F:exodeoxyribonuclease VII activity"/>
    <property type="evidence" value="ECO:0007669"/>
    <property type="project" value="UniProtKB-UniRule"/>
</dbReference>